<gene>
    <name evidence="2" type="ORF">EYS09_00510</name>
</gene>
<feature type="domain" description="A-factor biosynthesis hotdog" evidence="1">
    <location>
        <begin position="23"/>
        <end position="157"/>
    </location>
</feature>
<dbReference type="GO" id="GO:0016740">
    <property type="term" value="F:transferase activity"/>
    <property type="evidence" value="ECO:0007669"/>
    <property type="project" value="InterPro"/>
</dbReference>
<evidence type="ECO:0000313" key="3">
    <source>
        <dbReference type="Proteomes" id="UP000292452"/>
    </source>
</evidence>
<keyword evidence="3" id="KW-1185">Reference proteome</keyword>
<dbReference type="AlphaFoldDB" id="A0A4V2JJ86"/>
<sequence length="313" mass="34289">MSDSARRDAASGTALFSRVPRELVHKTAPDEVLLTGWRQEAEDHFVVTASWPEQHSFYVPVAGARDPLLAAESVRQAIPLLCHGAYGVPQGHRQIWDHFACALHPDALSADEGPATIELDVSCSDVRRRGSRLAAMTMQVRLMRDGACMGVAHARFTNQPPAIYQRLRGEYADLEAAVSRTIPLAPPISPKQVQRSRFRDVVLSPTNTAQVSQLRVDLAHPVLFDHPVDHAPGMLLLEAARQATHAVAHPHDVVLTGMDCAFSHYAELDAPCWIETSALGNELMGRLAVQVVARQFGREVFSALITAEHTART</sequence>
<comment type="caution">
    <text evidence="2">The sequence shown here is derived from an EMBL/GenBank/DDBJ whole genome shotgun (WGS) entry which is preliminary data.</text>
</comment>
<proteinExistence type="predicted"/>
<dbReference type="Pfam" id="PF03756">
    <property type="entry name" value="AfsA"/>
    <property type="match status" value="2"/>
</dbReference>
<dbReference type="Proteomes" id="UP000292452">
    <property type="component" value="Unassembled WGS sequence"/>
</dbReference>
<dbReference type="InterPro" id="IPR047757">
    <property type="entry name" value="AfsA-like"/>
</dbReference>
<reference evidence="2 3" key="1">
    <citation type="submission" date="2019-02" db="EMBL/GenBank/DDBJ databases">
        <title>Draft Genome Sequence of Streptomyces sp. AM-2504, identified by 16S rRNA comparative analysis as a Streptomyces Kasugaensis strain.</title>
        <authorList>
            <person name="Napolioni V."/>
            <person name="Giuliodori A.M."/>
            <person name="Spurio R."/>
            <person name="Fabbretti A."/>
        </authorList>
    </citation>
    <scope>NUCLEOTIDE SEQUENCE [LARGE SCALE GENOMIC DNA]</scope>
    <source>
        <strain evidence="2 3">AM-2504</strain>
    </source>
</reference>
<evidence type="ECO:0000259" key="1">
    <source>
        <dbReference type="Pfam" id="PF03756"/>
    </source>
</evidence>
<dbReference type="EMBL" id="SIXH01000002">
    <property type="protein sequence ID" value="TBO61601.1"/>
    <property type="molecule type" value="Genomic_DNA"/>
</dbReference>
<name>A0A4V2JJ86_STRKA</name>
<dbReference type="InterPro" id="IPR005509">
    <property type="entry name" value="AfsA_hotdog_dom"/>
</dbReference>
<accession>A0A4V2JJ86</accession>
<evidence type="ECO:0000313" key="2">
    <source>
        <dbReference type="EMBL" id="TBO61601.1"/>
    </source>
</evidence>
<dbReference type="RefSeq" id="WP_131121813.1">
    <property type="nucleotide sequence ID" value="NZ_SIXH01000002.1"/>
</dbReference>
<protein>
    <submittedName>
        <fullName evidence="2">Transcriptional regulator</fullName>
    </submittedName>
</protein>
<organism evidence="2 3">
    <name type="scientific">Streptomyces kasugaensis</name>
    <dbReference type="NCBI Taxonomy" id="1946"/>
    <lineage>
        <taxon>Bacteria</taxon>
        <taxon>Bacillati</taxon>
        <taxon>Actinomycetota</taxon>
        <taxon>Actinomycetes</taxon>
        <taxon>Kitasatosporales</taxon>
        <taxon>Streptomycetaceae</taxon>
        <taxon>Streptomyces</taxon>
    </lineage>
</organism>
<dbReference type="NCBIfam" id="NF041195">
    <property type="entry name" value="ScbA_BarX_GamBu"/>
    <property type="match status" value="1"/>
</dbReference>
<feature type="domain" description="A-factor biosynthesis hotdog" evidence="1">
    <location>
        <begin position="193"/>
        <end position="303"/>
    </location>
</feature>